<accession>A0A1Q8Q2H6</accession>
<feature type="transmembrane region" description="Helical" evidence="7">
    <location>
        <begin position="182"/>
        <end position="201"/>
    </location>
</feature>
<dbReference type="GO" id="GO:0007165">
    <property type="term" value="P:signal transduction"/>
    <property type="evidence" value="ECO:0007669"/>
    <property type="project" value="UniProtKB-KW"/>
</dbReference>
<dbReference type="CDD" id="cd06225">
    <property type="entry name" value="HAMP"/>
    <property type="match status" value="1"/>
</dbReference>
<dbReference type="Gene3D" id="6.10.340.10">
    <property type="match status" value="1"/>
</dbReference>
<evidence type="ECO:0000256" key="2">
    <source>
        <dbReference type="ARBA" id="ARBA00022475"/>
    </source>
</evidence>
<evidence type="ECO:0000256" key="6">
    <source>
        <dbReference type="PROSITE-ProRule" id="PRU00284"/>
    </source>
</evidence>
<reference evidence="10 11" key="1">
    <citation type="submission" date="2016-12" db="EMBL/GenBank/DDBJ databases">
        <title>Domibacillus antri genome sequencing.</title>
        <authorList>
            <person name="Verma A."/>
            <person name="Krishnamurthi S."/>
        </authorList>
    </citation>
    <scope>NUCLEOTIDE SEQUENCE [LARGE SCALE GENOMIC DNA]</scope>
    <source>
        <strain evidence="10 11">XD80</strain>
    </source>
</reference>
<evidence type="ECO:0000313" key="10">
    <source>
        <dbReference type="EMBL" id="OLN21518.1"/>
    </source>
</evidence>
<dbReference type="STRING" id="1714264.BTO30_14410"/>
<dbReference type="AlphaFoldDB" id="A0A1Q8Q2H6"/>
<feature type="domain" description="Methyl-accepting transducer" evidence="8">
    <location>
        <begin position="275"/>
        <end position="511"/>
    </location>
</feature>
<dbReference type="Proteomes" id="UP000185568">
    <property type="component" value="Unassembled WGS sequence"/>
</dbReference>
<evidence type="ECO:0000256" key="1">
    <source>
        <dbReference type="ARBA" id="ARBA00004236"/>
    </source>
</evidence>
<keyword evidence="3 7" id="KW-0472">Membrane</keyword>
<sequence length="562" mass="61321">MKYTISRKLFTGFFTVLFILIATVALSYHQISSVDSTYSELINDRAAKVVMIKDLVLEIKREQVFARDYLLGDESAFDKFYKSRDKYEQQSAEFEKILILPETKQNLQELNELEKEYADYVGGLFKLKKQNKTAEYEALLPQDSEITGRFSSKAKEITDVIQASLVEGKEDTSQQVKTTKNWILGLGLISVFAALFIAFYMSRLISNPIKSISNEAKRIASGDLASQKLNIKNKDEIGELSDSFHQMAMNIRRLIQQVGLNAEQVAAASEQLSANAEQTSKATEQISSTMQQVAAGTENQARSAEETSRTVNEMSIGIKQISENSQQVSHTAAKALDKAGEGNQSIQTAVDQMNSINNTVHRLGEVISSLGRRSKEIGQIIEVITGISAQTNLLALNAAIEAARAGEHGKGFAVVADEVRKLAEQSSESAQQISQLVAAIQDETEKAVISMENATKEVVEGIGVVETAGASFGQIQHSVSEVAGQIQEISSAVQQMSAGTEQMVRSVTEMAELTELTAAGTQEVSAATEEQLASMEEISLSSSSLANMAEELQLLIGKFKVQ</sequence>
<dbReference type="InterPro" id="IPR024478">
    <property type="entry name" value="HlyB_4HB_MCP"/>
</dbReference>
<evidence type="ECO:0000256" key="4">
    <source>
        <dbReference type="ARBA" id="ARBA00023224"/>
    </source>
</evidence>
<dbReference type="PANTHER" id="PTHR32089">
    <property type="entry name" value="METHYL-ACCEPTING CHEMOTAXIS PROTEIN MCPB"/>
    <property type="match status" value="1"/>
</dbReference>
<dbReference type="Pfam" id="PF12729">
    <property type="entry name" value="4HB_MCP_1"/>
    <property type="match status" value="1"/>
</dbReference>
<dbReference type="GO" id="GO:0006935">
    <property type="term" value="P:chemotaxis"/>
    <property type="evidence" value="ECO:0007669"/>
    <property type="project" value="InterPro"/>
</dbReference>
<gene>
    <name evidence="10" type="ORF">BTO30_14410</name>
</gene>
<keyword evidence="4 6" id="KW-0807">Transducer</keyword>
<dbReference type="SUPFAM" id="SSF58104">
    <property type="entry name" value="Methyl-accepting chemotaxis protein (MCP) signaling domain"/>
    <property type="match status" value="1"/>
</dbReference>
<dbReference type="SMART" id="SM00304">
    <property type="entry name" value="HAMP"/>
    <property type="match status" value="1"/>
</dbReference>
<keyword evidence="7" id="KW-0812">Transmembrane</keyword>
<protein>
    <submittedName>
        <fullName evidence="10">Methyl-accepting chemotaxis protein</fullName>
    </submittedName>
</protein>
<dbReference type="GO" id="GO:0005886">
    <property type="term" value="C:plasma membrane"/>
    <property type="evidence" value="ECO:0007669"/>
    <property type="project" value="UniProtKB-SubCell"/>
</dbReference>
<dbReference type="CDD" id="cd11386">
    <property type="entry name" value="MCP_signal"/>
    <property type="match status" value="1"/>
</dbReference>
<dbReference type="SMART" id="SM00283">
    <property type="entry name" value="MA"/>
    <property type="match status" value="1"/>
</dbReference>
<dbReference type="Pfam" id="PF00015">
    <property type="entry name" value="MCPsignal"/>
    <property type="match status" value="1"/>
</dbReference>
<keyword evidence="7" id="KW-1133">Transmembrane helix</keyword>
<comment type="subcellular location">
    <subcellularLocation>
        <location evidence="1">Cell membrane</location>
    </subcellularLocation>
</comment>
<dbReference type="PANTHER" id="PTHR32089:SF112">
    <property type="entry name" value="LYSOZYME-LIKE PROTEIN-RELATED"/>
    <property type="match status" value="1"/>
</dbReference>
<dbReference type="Pfam" id="PF00672">
    <property type="entry name" value="HAMP"/>
    <property type="match status" value="1"/>
</dbReference>
<comment type="similarity">
    <text evidence="5">Belongs to the methyl-accepting chemotaxis (MCP) protein family.</text>
</comment>
<evidence type="ECO:0000256" key="7">
    <source>
        <dbReference type="SAM" id="Phobius"/>
    </source>
</evidence>
<feature type="domain" description="HAMP" evidence="9">
    <location>
        <begin position="203"/>
        <end position="256"/>
    </location>
</feature>
<dbReference type="PRINTS" id="PR00260">
    <property type="entry name" value="CHEMTRNSDUCR"/>
</dbReference>
<evidence type="ECO:0000256" key="5">
    <source>
        <dbReference type="ARBA" id="ARBA00029447"/>
    </source>
</evidence>
<dbReference type="Gene3D" id="1.10.287.950">
    <property type="entry name" value="Methyl-accepting chemotaxis protein"/>
    <property type="match status" value="1"/>
</dbReference>
<evidence type="ECO:0000313" key="11">
    <source>
        <dbReference type="Proteomes" id="UP000185568"/>
    </source>
</evidence>
<dbReference type="InterPro" id="IPR004090">
    <property type="entry name" value="Chemotax_Me-accpt_rcpt"/>
</dbReference>
<evidence type="ECO:0000259" key="8">
    <source>
        <dbReference type="PROSITE" id="PS50111"/>
    </source>
</evidence>
<dbReference type="EMBL" id="MSDU01000041">
    <property type="protein sequence ID" value="OLN21518.1"/>
    <property type="molecule type" value="Genomic_DNA"/>
</dbReference>
<evidence type="ECO:0000259" key="9">
    <source>
        <dbReference type="PROSITE" id="PS50885"/>
    </source>
</evidence>
<name>A0A1Q8Q2H6_9BACI</name>
<comment type="caution">
    <text evidence="10">The sequence shown here is derived from an EMBL/GenBank/DDBJ whole genome shotgun (WGS) entry which is preliminary data.</text>
</comment>
<dbReference type="PROSITE" id="PS50885">
    <property type="entry name" value="HAMP"/>
    <property type="match status" value="1"/>
</dbReference>
<keyword evidence="11" id="KW-1185">Reference proteome</keyword>
<keyword evidence="2" id="KW-1003">Cell membrane</keyword>
<organism evidence="10 11">
    <name type="scientific">Domibacillus antri</name>
    <dbReference type="NCBI Taxonomy" id="1714264"/>
    <lineage>
        <taxon>Bacteria</taxon>
        <taxon>Bacillati</taxon>
        <taxon>Bacillota</taxon>
        <taxon>Bacilli</taxon>
        <taxon>Bacillales</taxon>
        <taxon>Bacillaceae</taxon>
        <taxon>Domibacillus</taxon>
    </lineage>
</organism>
<proteinExistence type="inferred from homology"/>
<dbReference type="PROSITE" id="PS50111">
    <property type="entry name" value="CHEMOTAXIS_TRANSDUC_2"/>
    <property type="match status" value="1"/>
</dbReference>
<dbReference type="InterPro" id="IPR004089">
    <property type="entry name" value="MCPsignal_dom"/>
</dbReference>
<dbReference type="OrthoDB" id="107771at2"/>
<dbReference type="RefSeq" id="WP_075399412.1">
    <property type="nucleotide sequence ID" value="NZ_MSDU01000041.1"/>
</dbReference>
<dbReference type="GO" id="GO:0004888">
    <property type="term" value="F:transmembrane signaling receptor activity"/>
    <property type="evidence" value="ECO:0007669"/>
    <property type="project" value="InterPro"/>
</dbReference>
<dbReference type="InterPro" id="IPR003660">
    <property type="entry name" value="HAMP_dom"/>
</dbReference>
<evidence type="ECO:0000256" key="3">
    <source>
        <dbReference type="ARBA" id="ARBA00023136"/>
    </source>
</evidence>